<sequence>MNGYIFTVYIIYMIDETIYKSHVFLMNDCNIFTVSIFPLIQCFRSTISRTIVNYDKMHFRS</sequence>
<keyword evidence="2" id="KW-1185">Reference proteome</keyword>
<organism evidence="1 2">
    <name type="scientific">Halotalea alkalilenta</name>
    <dbReference type="NCBI Taxonomy" id="376489"/>
    <lineage>
        <taxon>Bacteria</taxon>
        <taxon>Pseudomonadati</taxon>
        <taxon>Pseudomonadota</taxon>
        <taxon>Gammaproteobacteria</taxon>
        <taxon>Oceanospirillales</taxon>
        <taxon>Halomonadaceae</taxon>
        <taxon>Halotalea</taxon>
    </lineage>
</organism>
<dbReference type="AlphaFoldDB" id="A0A172YH38"/>
<dbReference type="EMBL" id="CP015243">
    <property type="protein sequence ID" value="ANF58402.1"/>
    <property type="molecule type" value="Genomic_DNA"/>
</dbReference>
<name>A0A172YH38_9GAMM</name>
<dbReference type="Proteomes" id="UP000077875">
    <property type="component" value="Chromosome"/>
</dbReference>
<protein>
    <submittedName>
        <fullName evidence="1">Uncharacterized protein</fullName>
    </submittedName>
</protein>
<accession>A0A172YH38</accession>
<dbReference type="KEGG" id="haa:A5892_13750"/>
<gene>
    <name evidence="1" type="ORF">A5892_13750</name>
</gene>
<evidence type="ECO:0000313" key="1">
    <source>
        <dbReference type="EMBL" id="ANF58402.1"/>
    </source>
</evidence>
<evidence type="ECO:0000313" key="2">
    <source>
        <dbReference type="Proteomes" id="UP000077875"/>
    </source>
</evidence>
<proteinExistence type="predicted"/>
<reference evidence="1 2" key="1">
    <citation type="submission" date="2016-04" db="EMBL/GenBank/DDBJ databases">
        <title>Complete Genome Sequence of Halotalea alkalilenta IHB B 13600.</title>
        <authorList>
            <person name="Swarnkar M.K."/>
            <person name="Sharma A."/>
            <person name="Kaushal K."/>
            <person name="Soni R."/>
            <person name="Rana S."/>
            <person name="Singh A.K."/>
            <person name="Gulati A."/>
        </authorList>
    </citation>
    <scope>NUCLEOTIDE SEQUENCE [LARGE SCALE GENOMIC DNA]</scope>
    <source>
        <strain evidence="1 2">IHB B 13600</strain>
    </source>
</reference>